<proteinExistence type="predicted"/>
<feature type="compositionally biased region" description="Polar residues" evidence="1">
    <location>
        <begin position="243"/>
        <end position="261"/>
    </location>
</feature>
<dbReference type="InterPro" id="IPR051291">
    <property type="entry name" value="CIMAP"/>
</dbReference>
<dbReference type="Proteomes" id="UP001642484">
    <property type="component" value="Unassembled WGS sequence"/>
</dbReference>
<dbReference type="InterPro" id="IPR010736">
    <property type="entry name" value="SHIPPO-rpt"/>
</dbReference>
<sequence length="315" mass="33880">MAPPNSVRDLLQLAQPSRPWRKKDMEAIEARLSRVGITSLQELQIAVRGKTLAEMLQRSGKPLSQEVLSALVAAAEGLVDGSLGELPRDRTKEEFPRMHGLSHIRRSPRWTFNQSSDFERRFLPPGPGAYHLDPRADAMDAVSRYQKGPIFSFGLSGRDPVGKQKIPGPGAYELAKEAGLTASKWTMTPRRERQKVGDVGDLPGPGDYEIEAMVGKSPKYSAGQKIDIGKKQVLPGPGDYSQGDITASKTPSWRFGTSNRPNGAAEMTPGPGAYMVSSTVGDAPCASLKGRHNGIGRPSPMPGPGAHGGHYSSFG</sequence>
<dbReference type="PANTHER" id="PTHR21580">
    <property type="entry name" value="SHIPPO-1-RELATED"/>
    <property type="match status" value="1"/>
</dbReference>
<dbReference type="PANTHER" id="PTHR21580:SF28">
    <property type="entry name" value="BOREALIN N-TERMINAL DOMAIN-CONTAINING PROTEIN-RELATED"/>
    <property type="match status" value="1"/>
</dbReference>
<reference evidence="2 3" key="1">
    <citation type="submission" date="2024-02" db="EMBL/GenBank/DDBJ databases">
        <authorList>
            <person name="Chen Y."/>
            <person name="Shah S."/>
            <person name="Dougan E. K."/>
            <person name="Thang M."/>
            <person name="Chan C."/>
        </authorList>
    </citation>
    <scope>NUCLEOTIDE SEQUENCE [LARGE SCALE GENOMIC DNA]</scope>
</reference>
<protein>
    <submittedName>
        <fullName evidence="2">Uncharacterized protein</fullName>
    </submittedName>
</protein>
<organism evidence="2 3">
    <name type="scientific">Durusdinium trenchii</name>
    <dbReference type="NCBI Taxonomy" id="1381693"/>
    <lineage>
        <taxon>Eukaryota</taxon>
        <taxon>Sar</taxon>
        <taxon>Alveolata</taxon>
        <taxon>Dinophyceae</taxon>
        <taxon>Suessiales</taxon>
        <taxon>Symbiodiniaceae</taxon>
        <taxon>Durusdinium</taxon>
    </lineage>
</organism>
<feature type="region of interest" description="Disordered" evidence="1">
    <location>
        <begin position="286"/>
        <end position="315"/>
    </location>
</feature>
<feature type="region of interest" description="Disordered" evidence="1">
    <location>
        <begin position="230"/>
        <end position="263"/>
    </location>
</feature>
<evidence type="ECO:0000256" key="1">
    <source>
        <dbReference type="SAM" id="MobiDB-lite"/>
    </source>
</evidence>
<comment type="caution">
    <text evidence="2">The sequence shown here is derived from an EMBL/GenBank/DDBJ whole genome shotgun (WGS) entry which is preliminary data.</text>
</comment>
<accession>A0ABP0IL11</accession>
<evidence type="ECO:0000313" key="3">
    <source>
        <dbReference type="Proteomes" id="UP001642484"/>
    </source>
</evidence>
<keyword evidence="3" id="KW-1185">Reference proteome</keyword>
<dbReference type="Pfam" id="PF07004">
    <property type="entry name" value="SHIPPO-rpt"/>
    <property type="match status" value="5"/>
</dbReference>
<dbReference type="EMBL" id="CAXAMN010003069">
    <property type="protein sequence ID" value="CAK9002707.1"/>
    <property type="molecule type" value="Genomic_DNA"/>
</dbReference>
<evidence type="ECO:0000313" key="2">
    <source>
        <dbReference type="EMBL" id="CAK9002707.1"/>
    </source>
</evidence>
<gene>
    <name evidence="2" type="ORF">CCMP2556_LOCUS6981</name>
</gene>
<name>A0ABP0IL11_9DINO</name>